<dbReference type="InterPro" id="IPR011992">
    <property type="entry name" value="EF-hand-dom_pair"/>
</dbReference>
<evidence type="ECO:0000313" key="4">
    <source>
        <dbReference type="Proteomes" id="UP001165396"/>
    </source>
</evidence>
<dbReference type="InterPro" id="IPR002048">
    <property type="entry name" value="EF_hand_dom"/>
</dbReference>
<dbReference type="PROSITE" id="PS00018">
    <property type="entry name" value="EF_HAND_1"/>
    <property type="match status" value="4"/>
</dbReference>
<evidence type="ECO:0000313" key="3">
    <source>
        <dbReference type="EMBL" id="MCR8827557.1"/>
    </source>
</evidence>
<dbReference type="Gene3D" id="1.10.238.10">
    <property type="entry name" value="EF-hand"/>
    <property type="match status" value="2"/>
</dbReference>
<protein>
    <recommendedName>
        <fullName evidence="2">EF-hand domain-containing protein</fullName>
    </recommendedName>
</protein>
<proteinExistence type="predicted"/>
<dbReference type="Proteomes" id="UP001165396">
    <property type="component" value="Unassembled WGS sequence"/>
</dbReference>
<feature type="domain" description="EF-hand" evidence="2">
    <location>
        <begin position="66"/>
        <end position="80"/>
    </location>
</feature>
<reference evidence="3" key="1">
    <citation type="submission" date="2022-07" db="EMBL/GenBank/DDBJ databases">
        <title>Pseudosulfitobacter sp. strain AP-MA-4, whole genome sequence.</title>
        <authorList>
            <person name="Jiang Y."/>
        </authorList>
    </citation>
    <scope>NUCLEOTIDE SEQUENCE</scope>
    <source>
        <strain evidence="3">AP-MA-4</strain>
    </source>
</reference>
<sequence length="259" mass="27784">MYALSRLSTASALVAASTVLAGTTALAETHSNPCADNYSMTDVDGNGYISPIEINAYAEAQVAAQDTDQSGTISRDEYVNCSMQMMQEDARATDRIVADLDGMDTDDSGTVSPQEYVKANTEDYTAAKSGDTEAEARATRSILILQREPELTVPMLSLEEVAARAAMLHAMLDTDQDGALTEEEYLNRMPPKVDISETMNREFEAADTDASGDLTTTELIAANTRRSEAAQAQAEEDTGEAANPDVGAPVVYYTYPSTM</sequence>
<evidence type="ECO:0000256" key="1">
    <source>
        <dbReference type="SAM" id="SignalP"/>
    </source>
</evidence>
<dbReference type="Pfam" id="PF13202">
    <property type="entry name" value="EF-hand_5"/>
    <property type="match status" value="1"/>
</dbReference>
<comment type="caution">
    <text evidence="3">The sequence shown here is derived from an EMBL/GenBank/DDBJ whole genome shotgun (WGS) entry which is preliminary data.</text>
</comment>
<accession>A0ABT1Z345</accession>
<name>A0ABT1Z345_9RHOB</name>
<gene>
    <name evidence="3" type="ORF">NTA49_13525</name>
</gene>
<feature type="signal peptide" evidence="1">
    <location>
        <begin position="1"/>
        <end position="21"/>
    </location>
</feature>
<dbReference type="EMBL" id="JANKJG010000010">
    <property type="protein sequence ID" value="MCR8827557.1"/>
    <property type="molecule type" value="Genomic_DNA"/>
</dbReference>
<organism evidence="3 4">
    <name type="scientific">Pseudosulfitobacter koreensis</name>
    <dbReference type="NCBI Taxonomy" id="2968472"/>
    <lineage>
        <taxon>Bacteria</taxon>
        <taxon>Pseudomonadati</taxon>
        <taxon>Pseudomonadota</taxon>
        <taxon>Alphaproteobacteria</taxon>
        <taxon>Rhodobacterales</taxon>
        <taxon>Roseobacteraceae</taxon>
        <taxon>Pseudosulfitobacter</taxon>
    </lineage>
</organism>
<evidence type="ECO:0000259" key="2">
    <source>
        <dbReference type="Pfam" id="PF13202"/>
    </source>
</evidence>
<feature type="chain" id="PRO_5047056582" description="EF-hand domain-containing protein" evidence="1">
    <location>
        <begin position="22"/>
        <end position="259"/>
    </location>
</feature>
<keyword evidence="4" id="KW-1185">Reference proteome</keyword>
<dbReference type="SUPFAM" id="SSF47473">
    <property type="entry name" value="EF-hand"/>
    <property type="match status" value="1"/>
</dbReference>
<dbReference type="InterPro" id="IPR018247">
    <property type="entry name" value="EF_Hand_1_Ca_BS"/>
</dbReference>
<dbReference type="RefSeq" id="WP_258295327.1">
    <property type="nucleotide sequence ID" value="NZ_JANKJG010000010.1"/>
</dbReference>
<keyword evidence="1" id="KW-0732">Signal</keyword>